<feature type="chain" id="PRO_5013128264" evidence="1">
    <location>
        <begin position="20"/>
        <end position="68"/>
    </location>
</feature>
<name>A0A2A5CIA8_9GAMM</name>
<dbReference type="AlphaFoldDB" id="A0A2A5CIA8"/>
<protein>
    <submittedName>
        <fullName evidence="2">Uncharacterized protein</fullName>
    </submittedName>
</protein>
<sequence>MYKLFCLAILASMANLALAADNPPNPFANPPSPAFSGQTAAPQARQTNINMELVLSHAHWSACLTTAF</sequence>
<keyword evidence="1" id="KW-0732">Signal</keyword>
<proteinExistence type="predicted"/>
<evidence type="ECO:0000256" key="1">
    <source>
        <dbReference type="SAM" id="SignalP"/>
    </source>
</evidence>
<organism evidence="2 3">
    <name type="scientific">SAR86 cluster bacterium</name>
    <dbReference type="NCBI Taxonomy" id="2030880"/>
    <lineage>
        <taxon>Bacteria</taxon>
        <taxon>Pseudomonadati</taxon>
        <taxon>Pseudomonadota</taxon>
        <taxon>Gammaproteobacteria</taxon>
        <taxon>SAR86 cluster</taxon>
    </lineage>
</organism>
<accession>A0A2A5CIA8</accession>
<evidence type="ECO:0000313" key="2">
    <source>
        <dbReference type="EMBL" id="PCJ43614.1"/>
    </source>
</evidence>
<evidence type="ECO:0000313" key="3">
    <source>
        <dbReference type="Proteomes" id="UP000228987"/>
    </source>
</evidence>
<comment type="caution">
    <text evidence="2">The sequence shown here is derived from an EMBL/GenBank/DDBJ whole genome shotgun (WGS) entry which is preliminary data.</text>
</comment>
<gene>
    <name evidence="2" type="ORF">COA71_01715</name>
</gene>
<dbReference type="EMBL" id="NVWI01000001">
    <property type="protein sequence ID" value="PCJ43614.1"/>
    <property type="molecule type" value="Genomic_DNA"/>
</dbReference>
<feature type="signal peptide" evidence="1">
    <location>
        <begin position="1"/>
        <end position="19"/>
    </location>
</feature>
<dbReference type="Proteomes" id="UP000228987">
    <property type="component" value="Unassembled WGS sequence"/>
</dbReference>
<reference evidence="3" key="1">
    <citation type="submission" date="2017-08" db="EMBL/GenBank/DDBJ databases">
        <title>A dynamic microbial community with high functional redundancy inhabits the cold, oxic subseafloor aquifer.</title>
        <authorList>
            <person name="Tully B.J."/>
            <person name="Wheat C.G."/>
            <person name="Glazer B.T."/>
            <person name="Huber J.A."/>
        </authorList>
    </citation>
    <scope>NUCLEOTIDE SEQUENCE [LARGE SCALE GENOMIC DNA]</scope>
</reference>